<organism evidence="1">
    <name type="scientific">bioreactor metagenome</name>
    <dbReference type="NCBI Taxonomy" id="1076179"/>
    <lineage>
        <taxon>unclassified sequences</taxon>
        <taxon>metagenomes</taxon>
        <taxon>ecological metagenomes</taxon>
    </lineage>
</organism>
<gene>
    <name evidence="1" type="ORF">SDC9_05139</name>
</gene>
<dbReference type="AlphaFoldDB" id="A0A644SY97"/>
<dbReference type="GO" id="GO:0003677">
    <property type="term" value="F:DNA binding"/>
    <property type="evidence" value="ECO:0007669"/>
    <property type="project" value="InterPro"/>
</dbReference>
<comment type="caution">
    <text evidence="1">The sequence shown here is derived from an EMBL/GenBank/DDBJ whole genome shotgun (WGS) entry which is preliminary data.</text>
</comment>
<evidence type="ECO:0000313" key="1">
    <source>
        <dbReference type="EMBL" id="MPL59585.1"/>
    </source>
</evidence>
<dbReference type="InterPro" id="IPR010982">
    <property type="entry name" value="Lambda_DNA-bd_dom_sf"/>
</dbReference>
<reference evidence="1" key="1">
    <citation type="submission" date="2019-08" db="EMBL/GenBank/DDBJ databases">
        <authorList>
            <person name="Kucharzyk K."/>
            <person name="Murdoch R.W."/>
            <person name="Higgins S."/>
            <person name="Loffler F."/>
        </authorList>
    </citation>
    <scope>NUCLEOTIDE SEQUENCE</scope>
</reference>
<sequence length="121" mass="13880">MAKDKELNPYLKNLDIALQRIGRTRTWLSKECGLSPAVIANLFFRNQYPAVTTAMMISTVLGYPIEQMLRGDVEHHQPAGKSKRELMTNKIMGMCKELDENELESIQSIIRSIIDFRHMAK</sequence>
<dbReference type="EMBL" id="VSSQ01000010">
    <property type="protein sequence ID" value="MPL59585.1"/>
    <property type="molecule type" value="Genomic_DNA"/>
</dbReference>
<dbReference type="Gene3D" id="1.10.260.40">
    <property type="entry name" value="lambda repressor-like DNA-binding domains"/>
    <property type="match status" value="1"/>
</dbReference>
<proteinExistence type="predicted"/>
<protein>
    <submittedName>
        <fullName evidence="1">Uncharacterized protein</fullName>
    </submittedName>
</protein>
<dbReference type="SUPFAM" id="SSF47413">
    <property type="entry name" value="lambda repressor-like DNA-binding domains"/>
    <property type="match status" value="1"/>
</dbReference>
<accession>A0A644SY97</accession>
<name>A0A644SY97_9ZZZZ</name>